<organism evidence="2 3">
    <name type="scientific">Tumidithrix elongata BACA0141</name>
    <dbReference type="NCBI Taxonomy" id="2716417"/>
    <lineage>
        <taxon>Bacteria</taxon>
        <taxon>Bacillati</taxon>
        <taxon>Cyanobacteriota</taxon>
        <taxon>Cyanophyceae</taxon>
        <taxon>Pseudanabaenales</taxon>
        <taxon>Pseudanabaenaceae</taxon>
        <taxon>Tumidithrix</taxon>
        <taxon>Tumidithrix elongata</taxon>
    </lineage>
</organism>
<dbReference type="Pfam" id="PF00128">
    <property type="entry name" value="Alpha-amylase"/>
    <property type="match status" value="1"/>
</dbReference>
<dbReference type="GO" id="GO:0016787">
    <property type="term" value="F:hydrolase activity"/>
    <property type="evidence" value="ECO:0007669"/>
    <property type="project" value="UniProtKB-KW"/>
</dbReference>
<dbReference type="Gene3D" id="3.20.20.80">
    <property type="entry name" value="Glycosidases"/>
    <property type="match status" value="1"/>
</dbReference>
<protein>
    <submittedName>
        <fullName evidence="2">Alpha-amylase family glycosyl hydrolase</fullName>
    </submittedName>
</protein>
<dbReference type="GO" id="GO:0005975">
    <property type="term" value="P:carbohydrate metabolic process"/>
    <property type="evidence" value="ECO:0007669"/>
    <property type="project" value="InterPro"/>
</dbReference>
<evidence type="ECO:0000259" key="1">
    <source>
        <dbReference type="SMART" id="SM00642"/>
    </source>
</evidence>
<evidence type="ECO:0000313" key="3">
    <source>
        <dbReference type="Proteomes" id="UP001333818"/>
    </source>
</evidence>
<keyword evidence="2" id="KW-0378">Hydrolase</keyword>
<dbReference type="SMART" id="SM00642">
    <property type="entry name" value="Aamy"/>
    <property type="match status" value="1"/>
</dbReference>
<feature type="domain" description="Glycosyl hydrolase family 13 catalytic" evidence="1">
    <location>
        <begin position="71"/>
        <end position="384"/>
    </location>
</feature>
<dbReference type="Proteomes" id="UP001333818">
    <property type="component" value="Unassembled WGS sequence"/>
</dbReference>
<keyword evidence="3" id="KW-1185">Reference proteome</keyword>
<proteinExistence type="predicted"/>
<dbReference type="EMBL" id="JAZBJZ010000001">
    <property type="protein sequence ID" value="MEE3715179.1"/>
    <property type="molecule type" value="Genomic_DNA"/>
</dbReference>
<sequence length="488" mass="57054">MNRPLYPSLYQINTRVWLKRLSRQIGRPATLDDIPDAELDELANLGFDWIYFLSVWQIGEVGRKISRANPQWLAEYRELLPDLQEEDICGSGFAITSYRLNPSLGEPEALARLRDRLHQRGLKLMLDFVPNHTAPDHPWVQEHPEYYVLGTKALLAEQPQNYVKVDLPKCSTILAYGRDPYFDGWPDTLQLNYGDLGLQTALIEELLKISQWCDGLRCDMAMLVLPEIFQRTWGIAIAPFWQKATQQVKAQHPNFIFMAEVYWDLEWTLQQQGFDYTYDKRLYDRLREQHAHPVREHFWAAPDYQQKSARFLENHDEPRVAATFPLGIHQAAAILTYFCPGLRFFHQGQLQGWQQKISVHLCRAPEQAIDLSLQAFYSRLLEVLHLSVFRQGDWQLLECKPAWEGNWTWDCFIAFAWQDKDRKRAIAVVNYAPHQSQCYVVLPWSNLGDRIYQRKDLIGSETSDRGSIDSSDLYLDLPAWGYHVFELY</sequence>
<evidence type="ECO:0000313" key="2">
    <source>
        <dbReference type="EMBL" id="MEE3715179.1"/>
    </source>
</evidence>
<dbReference type="RefSeq" id="WP_330481602.1">
    <property type="nucleotide sequence ID" value="NZ_JAZBJZ010000001.1"/>
</dbReference>
<dbReference type="InterPro" id="IPR017853">
    <property type="entry name" value="GH"/>
</dbReference>
<name>A0AAW9PNR9_9CYAN</name>
<gene>
    <name evidence="2" type="ORF">V2H45_00305</name>
</gene>
<comment type="caution">
    <text evidence="2">The sequence shown here is derived from an EMBL/GenBank/DDBJ whole genome shotgun (WGS) entry which is preliminary data.</text>
</comment>
<dbReference type="InterPro" id="IPR006047">
    <property type="entry name" value="GH13_cat_dom"/>
</dbReference>
<dbReference type="CDD" id="cd11347">
    <property type="entry name" value="AmyAc_1"/>
    <property type="match status" value="1"/>
</dbReference>
<dbReference type="AlphaFoldDB" id="A0AAW9PNR9"/>
<dbReference type="SUPFAM" id="SSF51445">
    <property type="entry name" value="(Trans)glycosidases"/>
    <property type="match status" value="1"/>
</dbReference>
<reference evidence="2" key="1">
    <citation type="submission" date="2024-01" db="EMBL/GenBank/DDBJ databases">
        <title>Bank of Algae and Cyanobacteria of the Azores (BACA) strain genomes.</title>
        <authorList>
            <person name="Luz R."/>
            <person name="Cordeiro R."/>
            <person name="Fonseca A."/>
            <person name="Goncalves V."/>
        </authorList>
    </citation>
    <scope>NUCLEOTIDE SEQUENCE</scope>
    <source>
        <strain evidence="2">BACA0141</strain>
    </source>
</reference>
<accession>A0AAW9PNR9</accession>
<dbReference type="PANTHER" id="PTHR47786:SF2">
    <property type="entry name" value="GLYCOSYL HYDROLASE FAMILY 13 CATALYTIC DOMAIN-CONTAINING PROTEIN"/>
    <property type="match status" value="1"/>
</dbReference>
<dbReference type="PANTHER" id="PTHR47786">
    <property type="entry name" value="ALPHA-1,4-GLUCAN:MALTOSE-1-PHOSPHATE MALTOSYLTRANSFERASE"/>
    <property type="match status" value="1"/>
</dbReference>